<evidence type="ECO:0000256" key="1">
    <source>
        <dbReference type="SAM" id="Phobius"/>
    </source>
</evidence>
<keyword evidence="3" id="KW-1185">Reference proteome</keyword>
<feature type="transmembrane region" description="Helical" evidence="1">
    <location>
        <begin position="6"/>
        <end position="23"/>
    </location>
</feature>
<dbReference type="EMBL" id="OZ035824">
    <property type="protein sequence ID" value="CAL1592396.1"/>
    <property type="molecule type" value="Genomic_DNA"/>
</dbReference>
<evidence type="ECO:0000313" key="3">
    <source>
        <dbReference type="Proteomes" id="UP001497482"/>
    </source>
</evidence>
<organism evidence="2 3">
    <name type="scientific">Knipowitschia caucasica</name>
    <name type="common">Caucasian dwarf goby</name>
    <name type="synonym">Pomatoschistus caucasicus</name>
    <dbReference type="NCBI Taxonomy" id="637954"/>
    <lineage>
        <taxon>Eukaryota</taxon>
        <taxon>Metazoa</taxon>
        <taxon>Chordata</taxon>
        <taxon>Craniata</taxon>
        <taxon>Vertebrata</taxon>
        <taxon>Euteleostomi</taxon>
        <taxon>Actinopterygii</taxon>
        <taxon>Neopterygii</taxon>
        <taxon>Teleostei</taxon>
        <taxon>Neoteleostei</taxon>
        <taxon>Acanthomorphata</taxon>
        <taxon>Gobiaria</taxon>
        <taxon>Gobiiformes</taxon>
        <taxon>Gobioidei</taxon>
        <taxon>Gobiidae</taxon>
        <taxon>Gobiinae</taxon>
        <taxon>Knipowitschia</taxon>
    </lineage>
</organism>
<proteinExistence type="predicted"/>
<gene>
    <name evidence="2" type="ORF">KC01_LOCUS21648</name>
</gene>
<dbReference type="Proteomes" id="UP001497482">
    <property type="component" value="Chromosome 2"/>
</dbReference>
<reference evidence="2 3" key="1">
    <citation type="submission" date="2024-04" db="EMBL/GenBank/DDBJ databases">
        <authorList>
            <person name="Waldvogel A.-M."/>
            <person name="Schoenle A."/>
        </authorList>
    </citation>
    <scope>NUCLEOTIDE SEQUENCE [LARGE SCALE GENOMIC DNA]</scope>
</reference>
<protein>
    <submittedName>
        <fullName evidence="2">Uncharacterized protein</fullName>
    </submittedName>
</protein>
<dbReference type="AlphaFoldDB" id="A0AAV2KQZ4"/>
<keyword evidence="1" id="KW-1133">Transmembrane helix</keyword>
<keyword evidence="1" id="KW-0812">Transmembrane</keyword>
<keyword evidence="1" id="KW-0472">Membrane</keyword>
<name>A0AAV2KQZ4_KNICA</name>
<accession>A0AAV2KQZ4</accession>
<sequence>MLDWAALALVKVIMSLLAAELWLRDIEMGRILGELRAPELGTEGQLLVKQAVGIISFCLIPFSSGSEKRIPVQTPPP</sequence>
<evidence type="ECO:0000313" key="2">
    <source>
        <dbReference type="EMBL" id="CAL1592396.1"/>
    </source>
</evidence>